<reference evidence="3" key="2">
    <citation type="submission" date="2024-06" db="EMBL/GenBank/DDBJ databases">
        <authorList>
            <person name="Plum-Jensen L.E."/>
            <person name="Schramm A."/>
            <person name="Marshall I.P.G."/>
        </authorList>
    </citation>
    <scope>NUCLEOTIDE SEQUENCE</scope>
    <source>
        <strain evidence="3">Rat1</strain>
    </source>
</reference>
<evidence type="ECO:0000256" key="1">
    <source>
        <dbReference type="ARBA" id="ARBA00022737"/>
    </source>
</evidence>
<feature type="domain" description="Teneurin-like YD-shell" evidence="2">
    <location>
        <begin position="5"/>
        <end position="108"/>
    </location>
</feature>
<dbReference type="Pfam" id="PF25023">
    <property type="entry name" value="TEN_YD-shell"/>
    <property type="match status" value="1"/>
</dbReference>
<evidence type="ECO:0000259" key="2">
    <source>
        <dbReference type="Pfam" id="PF25023"/>
    </source>
</evidence>
<gene>
    <name evidence="3" type="ORF">Q3M24_11190</name>
</gene>
<dbReference type="Gene3D" id="2.180.10.10">
    <property type="entry name" value="RHS repeat-associated core"/>
    <property type="match status" value="1"/>
</dbReference>
<keyword evidence="1" id="KW-0677">Repeat</keyword>
<dbReference type="InterPro" id="IPR022385">
    <property type="entry name" value="Rhs_assc_core"/>
</dbReference>
<protein>
    <submittedName>
        <fullName evidence="3">RHS repeat-associated core domain-containing protein</fullName>
    </submittedName>
</protein>
<name>A0AAU8M2A9_9BACT</name>
<dbReference type="NCBIfam" id="TIGR03696">
    <property type="entry name" value="Rhs_assc_core"/>
    <property type="match status" value="1"/>
</dbReference>
<dbReference type="KEGG" id="eaj:Q3M24_11190"/>
<dbReference type="PANTHER" id="PTHR32305">
    <property type="match status" value="1"/>
</dbReference>
<sequence>MIAQNRDDLSYYLYDGQLSSRQLVNSSGAVTDSYDYDAFGNLLNSSGSTENDFLYTGEQFDPNAGFYYLRARYYDQASGRFTSVDPYTGRMHEPMTLRRYLYAGDNPVMMVDPSGMLTIAGLNVGNALRGVINRTYAKTTALYFQYHRH</sequence>
<dbReference type="AlphaFoldDB" id="A0AAU8M2A9"/>
<dbReference type="InterPro" id="IPR050708">
    <property type="entry name" value="T6SS_VgrG/RHS"/>
</dbReference>
<dbReference type="EMBL" id="CP159373">
    <property type="protein sequence ID" value="XCN75437.1"/>
    <property type="molecule type" value="Genomic_DNA"/>
</dbReference>
<reference evidence="3" key="1">
    <citation type="journal article" date="2024" name="Syst. Appl. Microbiol.">
        <title>First single-strain enrichments of Electrothrix cable bacteria, description of E. aestuarii sp. nov. and E. rattekaaiensis sp. nov., and proposal of a cable bacteria taxonomy following the rules of the SeqCode.</title>
        <authorList>
            <person name="Plum-Jensen L.E."/>
            <person name="Schramm A."/>
            <person name="Marshall I.P.G."/>
        </authorList>
    </citation>
    <scope>NUCLEOTIDE SEQUENCE</scope>
    <source>
        <strain evidence="3">Rat1</strain>
    </source>
</reference>
<organism evidence="3">
    <name type="scientific">Candidatus Electrothrix aestuarii</name>
    <dbReference type="NCBI Taxonomy" id="3062594"/>
    <lineage>
        <taxon>Bacteria</taxon>
        <taxon>Pseudomonadati</taxon>
        <taxon>Thermodesulfobacteriota</taxon>
        <taxon>Desulfobulbia</taxon>
        <taxon>Desulfobulbales</taxon>
        <taxon>Desulfobulbaceae</taxon>
        <taxon>Candidatus Electrothrix</taxon>
    </lineage>
</organism>
<dbReference type="InterPro" id="IPR056823">
    <property type="entry name" value="TEN-like_YD-shell"/>
</dbReference>
<proteinExistence type="predicted"/>
<evidence type="ECO:0000313" key="3">
    <source>
        <dbReference type="EMBL" id="XCN75437.1"/>
    </source>
</evidence>
<dbReference type="PANTHER" id="PTHR32305:SF15">
    <property type="entry name" value="PROTEIN RHSA-RELATED"/>
    <property type="match status" value="1"/>
</dbReference>
<accession>A0AAU8M2A9</accession>